<dbReference type="Proteomes" id="UP001140949">
    <property type="component" value="Unassembled WGS sequence"/>
</dbReference>
<dbReference type="InterPro" id="IPR053325">
    <property type="entry name" value="H3-Acetyl_Activator"/>
</dbReference>
<feature type="compositionally biased region" description="Pro residues" evidence="1">
    <location>
        <begin position="19"/>
        <end position="35"/>
    </location>
</feature>
<gene>
    <name evidence="2" type="ORF">M6B38_401255</name>
</gene>
<comment type="caution">
    <text evidence="2">The sequence shown here is derived from an EMBL/GenBank/DDBJ whole genome shotgun (WGS) entry which is preliminary data.</text>
</comment>
<organism evidence="2 3">
    <name type="scientific">Iris pallida</name>
    <name type="common">Sweet iris</name>
    <dbReference type="NCBI Taxonomy" id="29817"/>
    <lineage>
        <taxon>Eukaryota</taxon>
        <taxon>Viridiplantae</taxon>
        <taxon>Streptophyta</taxon>
        <taxon>Embryophyta</taxon>
        <taxon>Tracheophyta</taxon>
        <taxon>Spermatophyta</taxon>
        <taxon>Magnoliopsida</taxon>
        <taxon>Liliopsida</taxon>
        <taxon>Asparagales</taxon>
        <taxon>Iridaceae</taxon>
        <taxon>Iridoideae</taxon>
        <taxon>Irideae</taxon>
        <taxon>Iris</taxon>
    </lineage>
</organism>
<dbReference type="PANTHER" id="PTHR35706">
    <property type="entry name" value="F14O23.11 PROTEIN"/>
    <property type="match status" value="1"/>
</dbReference>
<sequence length="147" mass="16253">MQRNAQSLLKKCLLLLSPSPCPPSKLTKAPPPRNLLPPRSAAPKFPSLHKPVRSFSGGGGGEDPAREIDEINLKFAEAREEIESALESKETVYFDEEAECARDAVKAFLDRFDGLLARLPDKDKAALQRSMGLKIQQLKAELDQLNE</sequence>
<evidence type="ECO:0000313" key="2">
    <source>
        <dbReference type="EMBL" id="KAJ6819784.1"/>
    </source>
</evidence>
<keyword evidence="3" id="KW-1185">Reference proteome</keyword>
<dbReference type="AlphaFoldDB" id="A0AAX6FTN5"/>
<reference evidence="2" key="1">
    <citation type="journal article" date="2023" name="GigaByte">
        <title>Genome assembly of the bearded iris, Iris pallida Lam.</title>
        <authorList>
            <person name="Bruccoleri R.E."/>
            <person name="Oakeley E.J."/>
            <person name="Faust A.M.E."/>
            <person name="Altorfer M."/>
            <person name="Dessus-Babus S."/>
            <person name="Burckhardt D."/>
            <person name="Oertli M."/>
            <person name="Naumann U."/>
            <person name="Petersen F."/>
            <person name="Wong J."/>
        </authorList>
    </citation>
    <scope>NUCLEOTIDE SEQUENCE</scope>
    <source>
        <strain evidence="2">GSM-AAB239-AS_SAM_17_03QT</strain>
    </source>
</reference>
<evidence type="ECO:0000256" key="1">
    <source>
        <dbReference type="SAM" id="MobiDB-lite"/>
    </source>
</evidence>
<proteinExistence type="predicted"/>
<feature type="region of interest" description="Disordered" evidence="1">
    <location>
        <begin position="17"/>
        <end position="66"/>
    </location>
</feature>
<dbReference type="EMBL" id="JANAVB010025999">
    <property type="protein sequence ID" value="KAJ6819784.1"/>
    <property type="molecule type" value="Genomic_DNA"/>
</dbReference>
<accession>A0AAX6FTN5</accession>
<evidence type="ECO:0000313" key="3">
    <source>
        <dbReference type="Proteomes" id="UP001140949"/>
    </source>
</evidence>
<reference evidence="2" key="2">
    <citation type="submission" date="2023-04" db="EMBL/GenBank/DDBJ databases">
        <authorList>
            <person name="Bruccoleri R.E."/>
            <person name="Oakeley E.J."/>
            <person name="Faust A.-M."/>
            <person name="Dessus-Babus S."/>
            <person name="Altorfer M."/>
            <person name="Burckhardt D."/>
            <person name="Oertli M."/>
            <person name="Naumann U."/>
            <person name="Petersen F."/>
            <person name="Wong J."/>
        </authorList>
    </citation>
    <scope>NUCLEOTIDE SEQUENCE</scope>
    <source>
        <strain evidence="2">GSM-AAB239-AS_SAM_17_03QT</strain>
        <tissue evidence="2">Leaf</tissue>
    </source>
</reference>
<protein>
    <submittedName>
        <fullName evidence="2">Uncharacterized protein</fullName>
    </submittedName>
</protein>
<name>A0AAX6FTN5_IRIPA</name>
<dbReference type="PANTHER" id="PTHR35706:SF1">
    <property type="entry name" value="EMBRYOGENESIS-LIKE PROTEIN"/>
    <property type="match status" value="1"/>
</dbReference>